<dbReference type="PANTHER" id="PTHR31748:SF1">
    <property type="entry name" value="SERPENTINE RECEPTOR, CLASS V"/>
    <property type="match status" value="1"/>
</dbReference>
<dbReference type="Proteomes" id="UP000492821">
    <property type="component" value="Unassembled WGS sequence"/>
</dbReference>
<feature type="transmembrane region" description="Helical" evidence="1">
    <location>
        <begin position="131"/>
        <end position="149"/>
    </location>
</feature>
<feature type="transmembrane region" description="Helical" evidence="1">
    <location>
        <begin position="169"/>
        <end position="189"/>
    </location>
</feature>
<name>A0A7E4WDH3_PANRE</name>
<proteinExistence type="predicted"/>
<evidence type="ECO:0000313" key="2">
    <source>
        <dbReference type="Proteomes" id="UP000492821"/>
    </source>
</evidence>
<keyword evidence="2" id="KW-1185">Reference proteome</keyword>
<feature type="transmembrane region" description="Helical" evidence="1">
    <location>
        <begin position="73"/>
        <end position="97"/>
    </location>
</feature>
<sequence>MFSVRKLPFWHVDSVLFKPYNQDNRVMKVLFFHIWWFGYIQFQLTILICLNRFASIVLPKYYRKHWTNRATKIAIFVIFLNTMCIAFPILFLGVTVAQYTSVDDGIMTFQTVGPTFMKHYDSQTYMFTWKFHVYAILAVCTTCYIIMFIKVKEIRILLKKSAMRREFRLLYPMTVLYIVNFLYIGYFALTDYWVNTDHPFSRNSEWTIYIASDAYDLNNAYVIMLTSSEVRAAVYHFLRIQIKKKCDVVVSLSLFSK</sequence>
<dbReference type="Pfam" id="PF10323">
    <property type="entry name" value="7TM_GPCR_Srv"/>
    <property type="match status" value="1"/>
</dbReference>
<dbReference type="SUPFAM" id="SSF81321">
    <property type="entry name" value="Family A G protein-coupled receptor-like"/>
    <property type="match status" value="1"/>
</dbReference>
<accession>A0A7E4WDH3</accession>
<evidence type="ECO:0000313" key="3">
    <source>
        <dbReference type="WBParaSite" id="Pan_g9705.t1"/>
    </source>
</evidence>
<protein>
    <submittedName>
        <fullName evidence="3">Serpentine receptor class gamma</fullName>
    </submittedName>
</protein>
<reference evidence="3" key="2">
    <citation type="submission" date="2020-10" db="UniProtKB">
        <authorList>
            <consortium name="WormBaseParasite"/>
        </authorList>
    </citation>
    <scope>IDENTIFICATION</scope>
</reference>
<dbReference type="PANTHER" id="PTHR31748">
    <property type="entry name" value="SERPENTINE RECEPTOR, CLASS V"/>
    <property type="match status" value="1"/>
</dbReference>
<keyword evidence="1" id="KW-0472">Membrane</keyword>
<dbReference type="InterPro" id="IPR019426">
    <property type="entry name" value="7TM_GPCR_serpentine_rcpt_Srv"/>
</dbReference>
<evidence type="ECO:0000256" key="1">
    <source>
        <dbReference type="SAM" id="Phobius"/>
    </source>
</evidence>
<keyword evidence="1" id="KW-0812">Transmembrane</keyword>
<dbReference type="Gene3D" id="1.20.1070.10">
    <property type="entry name" value="Rhodopsin 7-helix transmembrane proteins"/>
    <property type="match status" value="1"/>
</dbReference>
<keyword evidence="1" id="KW-1133">Transmembrane helix</keyword>
<dbReference type="AlphaFoldDB" id="A0A7E4WDH3"/>
<dbReference type="WBParaSite" id="Pan_g9705.t1">
    <property type="protein sequence ID" value="Pan_g9705.t1"/>
    <property type="gene ID" value="Pan_g9705"/>
</dbReference>
<reference evidence="2" key="1">
    <citation type="journal article" date="2013" name="Genetics">
        <title>The draft genome and transcriptome of Panagrellus redivivus are shaped by the harsh demands of a free-living lifestyle.</title>
        <authorList>
            <person name="Srinivasan J."/>
            <person name="Dillman A.R."/>
            <person name="Macchietto M.G."/>
            <person name="Heikkinen L."/>
            <person name="Lakso M."/>
            <person name="Fracchia K.M."/>
            <person name="Antoshechkin I."/>
            <person name="Mortazavi A."/>
            <person name="Wong G."/>
            <person name="Sternberg P.W."/>
        </authorList>
    </citation>
    <scope>NUCLEOTIDE SEQUENCE [LARGE SCALE GENOMIC DNA]</scope>
    <source>
        <strain evidence="2">MT8872</strain>
    </source>
</reference>
<feature type="transmembrane region" description="Helical" evidence="1">
    <location>
        <begin position="34"/>
        <end position="53"/>
    </location>
</feature>
<organism evidence="2 3">
    <name type="scientific">Panagrellus redivivus</name>
    <name type="common">Microworm</name>
    <dbReference type="NCBI Taxonomy" id="6233"/>
    <lineage>
        <taxon>Eukaryota</taxon>
        <taxon>Metazoa</taxon>
        <taxon>Ecdysozoa</taxon>
        <taxon>Nematoda</taxon>
        <taxon>Chromadorea</taxon>
        <taxon>Rhabditida</taxon>
        <taxon>Tylenchina</taxon>
        <taxon>Panagrolaimomorpha</taxon>
        <taxon>Panagrolaimoidea</taxon>
        <taxon>Panagrolaimidae</taxon>
        <taxon>Panagrellus</taxon>
    </lineage>
</organism>